<dbReference type="SUPFAM" id="SSF48008">
    <property type="entry name" value="GntR ligand-binding domain-like"/>
    <property type="match status" value="1"/>
</dbReference>
<dbReference type="InterPro" id="IPR000524">
    <property type="entry name" value="Tscrpt_reg_HTH_GntR"/>
</dbReference>
<dbReference type="PANTHER" id="PTHR43537">
    <property type="entry name" value="TRANSCRIPTIONAL REGULATOR, GNTR FAMILY"/>
    <property type="match status" value="1"/>
</dbReference>
<reference evidence="5 6" key="1">
    <citation type="journal article" date="2013" name="Genome Announc.">
        <title>Draft Genome Sequence of Arthrobacter crystallopoietes Strain BAB-32, Revealing Genes for Bioremediation.</title>
        <authorList>
            <person name="Joshi M.N."/>
            <person name="Pandit A.S."/>
            <person name="Sharma A."/>
            <person name="Pandya R.V."/>
            <person name="Desai S.M."/>
            <person name="Saxena A.K."/>
            <person name="Bagatharia S.B."/>
        </authorList>
    </citation>
    <scope>NUCLEOTIDE SEQUENCE [LARGE SCALE GENOMIC DNA]</scope>
    <source>
        <strain evidence="5 6">BAB-32</strain>
    </source>
</reference>
<keyword evidence="3" id="KW-0804">Transcription</keyword>
<keyword evidence="6" id="KW-1185">Reference proteome</keyword>
<evidence type="ECO:0000313" key="6">
    <source>
        <dbReference type="Proteomes" id="UP000010729"/>
    </source>
</evidence>
<evidence type="ECO:0000259" key="4">
    <source>
        <dbReference type="PROSITE" id="PS50949"/>
    </source>
</evidence>
<evidence type="ECO:0000256" key="3">
    <source>
        <dbReference type="ARBA" id="ARBA00023163"/>
    </source>
</evidence>
<keyword evidence="2" id="KW-0238">DNA-binding</keyword>
<dbReference type="Pfam" id="PF00392">
    <property type="entry name" value="GntR"/>
    <property type="match status" value="1"/>
</dbReference>
<sequence length="225" mass="25202">MESSDHWAQTGKPRRRYIPIAQDLLRQMQNGTGEEMVKLPSDRELADQYGVSRATVREALFALDLIGAVEVKHGDGTYVANRGKRLQASDQFQYGALPEHVIETRIVLEPSISMKLAENPESVAEAERVHDLSQNLMEDQGCVPEFTRQALQFHLSLAGALDNRLMGELASRSSPLITSLYGRSSISWICKAWTTAARSSRNTTKFLKPFAAVIRNGRLRRWSST</sequence>
<dbReference type="PRINTS" id="PR00035">
    <property type="entry name" value="HTHGNTR"/>
</dbReference>
<dbReference type="Proteomes" id="UP000010729">
    <property type="component" value="Unassembled WGS sequence"/>
</dbReference>
<evidence type="ECO:0000313" key="5">
    <source>
        <dbReference type="EMBL" id="EMY34772.1"/>
    </source>
</evidence>
<evidence type="ECO:0000256" key="2">
    <source>
        <dbReference type="ARBA" id="ARBA00023125"/>
    </source>
</evidence>
<dbReference type="PANTHER" id="PTHR43537:SF5">
    <property type="entry name" value="UXU OPERON TRANSCRIPTIONAL REGULATOR"/>
    <property type="match status" value="1"/>
</dbReference>
<dbReference type="GO" id="GO:0003677">
    <property type="term" value="F:DNA binding"/>
    <property type="evidence" value="ECO:0007669"/>
    <property type="project" value="UniProtKB-KW"/>
</dbReference>
<dbReference type="SMART" id="SM00345">
    <property type="entry name" value="HTH_GNTR"/>
    <property type="match status" value="1"/>
</dbReference>
<dbReference type="InterPro" id="IPR011711">
    <property type="entry name" value="GntR_C"/>
</dbReference>
<comment type="caution">
    <text evidence="5">The sequence shown here is derived from an EMBL/GenBank/DDBJ whole genome shotgun (WGS) entry which is preliminary data.</text>
</comment>
<dbReference type="SUPFAM" id="SSF46785">
    <property type="entry name" value="Winged helix' DNA-binding domain"/>
    <property type="match status" value="1"/>
</dbReference>
<protein>
    <submittedName>
        <fullName evidence="5">GntR family transcriptional regulator</fullName>
    </submittedName>
</protein>
<dbReference type="AlphaFoldDB" id="N1V3Y8"/>
<gene>
    <name evidence="5" type="ORF">D477_007968</name>
</gene>
<dbReference type="CDD" id="cd07377">
    <property type="entry name" value="WHTH_GntR"/>
    <property type="match status" value="1"/>
</dbReference>
<dbReference type="InterPro" id="IPR008920">
    <property type="entry name" value="TF_FadR/GntR_C"/>
</dbReference>
<accession>N1V3Y8</accession>
<dbReference type="Gene3D" id="1.10.10.10">
    <property type="entry name" value="Winged helix-like DNA-binding domain superfamily/Winged helix DNA-binding domain"/>
    <property type="match status" value="1"/>
</dbReference>
<organism evidence="5 6">
    <name type="scientific">Arthrobacter crystallopoietes BAB-32</name>
    <dbReference type="NCBI Taxonomy" id="1246476"/>
    <lineage>
        <taxon>Bacteria</taxon>
        <taxon>Bacillati</taxon>
        <taxon>Actinomycetota</taxon>
        <taxon>Actinomycetes</taxon>
        <taxon>Micrococcales</taxon>
        <taxon>Micrococcaceae</taxon>
        <taxon>Crystallibacter</taxon>
    </lineage>
</organism>
<dbReference type="PROSITE" id="PS50949">
    <property type="entry name" value="HTH_GNTR"/>
    <property type="match status" value="1"/>
</dbReference>
<dbReference type="InterPro" id="IPR036388">
    <property type="entry name" value="WH-like_DNA-bd_sf"/>
</dbReference>
<keyword evidence="1" id="KW-0805">Transcription regulation</keyword>
<dbReference type="Gene3D" id="1.20.120.530">
    <property type="entry name" value="GntR ligand-binding domain-like"/>
    <property type="match status" value="1"/>
</dbReference>
<feature type="domain" description="HTH gntR-type" evidence="4">
    <location>
        <begin position="14"/>
        <end position="82"/>
    </location>
</feature>
<dbReference type="EMBL" id="ANPE02000101">
    <property type="protein sequence ID" value="EMY34772.1"/>
    <property type="molecule type" value="Genomic_DNA"/>
</dbReference>
<dbReference type="GO" id="GO:0003700">
    <property type="term" value="F:DNA-binding transcription factor activity"/>
    <property type="evidence" value="ECO:0007669"/>
    <property type="project" value="InterPro"/>
</dbReference>
<proteinExistence type="predicted"/>
<name>N1V3Y8_9MICC</name>
<dbReference type="OrthoDB" id="7989071at2"/>
<dbReference type="InterPro" id="IPR036390">
    <property type="entry name" value="WH_DNA-bd_sf"/>
</dbReference>
<dbReference type="Pfam" id="PF07729">
    <property type="entry name" value="FCD"/>
    <property type="match status" value="1"/>
</dbReference>
<evidence type="ECO:0000256" key="1">
    <source>
        <dbReference type="ARBA" id="ARBA00023015"/>
    </source>
</evidence>